<keyword evidence="3" id="KW-0472">Membrane</keyword>
<evidence type="ECO:0000259" key="4">
    <source>
        <dbReference type="PROSITE" id="PS51782"/>
    </source>
</evidence>
<accession>A0A0D2J7H5</accession>
<name>A0A0D2J7H5_9BACT</name>
<dbReference type="PATRIC" id="fig|1429043.3.peg.4931"/>
<feature type="domain" description="LysM" evidence="4">
    <location>
        <begin position="319"/>
        <end position="364"/>
    </location>
</feature>
<dbReference type="OrthoDB" id="5418483at2"/>
<dbReference type="STRING" id="1429043.X474_23305"/>
<reference evidence="5 6" key="1">
    <citation type="submission" date="2013-11" db="EMBL/GenBank/DDBJ databases">
        <title>Metagenomic analysis of a methanogenic consortium involved in long chain n-alkane degradation.</title>
        <authorList>
            <person name="Davidova I.A."/>
            <person name="Callaghan A.V."/>
            <person name="Wawrik B."/>
            <person name="Pruitt S."/>
            <person name="Marks C."/>
            <person name="Duncan K.E."/>
            <person name="Suflita J.M."/>
        </authorList>
    </citation>
    <scope>NUCLEOTIDE SEQUENCE [LARGE SCALE GENOMIC DNA]</scope>
    <source>
        <strain evidence="5 6">SPR</strain>
    </source>
</reference>
<comment type="caution">
    <text evidence="5">The sequence shown here is derived from an EMBL/GenBank/DDBJ whole genome shotgun (WGS) entry which is preliminary data.</text>
</comment>
<dbReference type="InterPro" id="IPR036779">
    <property type="entry name" value="LysM_dom_sf"/>
</dbReference>
<dbReference type="InterPro" id="IPR018392">
    <property type="entry name" value="LysM"/>
</dbReference>
<keyword evidence="1" id="KW-0175">Coiled coil</keyword>
<evidence type="ECO:0000256" key="1">
    <source>
        <dbReference type="SAM" id="Coils"/>
    </source>
</evidence>
<gene>
    <name evidence="5" type="ORF">X474_23305</name>
</gene>
<evidence type="ECO:0000313" key="5">
    <source>
        <dbReference type="EMBL" id="KIX11671.1"/>
    </source>
</evidence>
<dbReference type="Proteomes" id="UP000032233">
    <property type="component" value="Unassembled WGS sequence"/>
</dbReference>
<proteinExistence type="predicted"/>
<feature type="coiled-coil region" evidence="1">
    <location>
        <begin position="172"/>
        <end position="199"/>
    </location>
</feature>
<dbReference type="SUPFAM" id="SSF54106">
    <property type="entry name" value="LysM domain"/>
    <property type="match status" value="1"/>
</dbReference>
<dbReference type="Pfam" id="PF01476">
    <property type="entry name" value="LysM"/>
    <property type="match status" value="1"/>
</dbReference>
<feature type="coiled-coil region" evidence="1">
    <location>
        <begin position="61"/>
        <end position="95"/>
    </location>
</feature>
<organism evidence="5 6">
    <name type="scientific">Dethiosulfatarculus sandiegensis</name>
    <dbReference type="NCBI Taxonomy" id="1429043"/>
    <lineage>
        <taxon>Bacteria</taxon>
        <taxon>Pseudomonadati</taxon>
        <taxon>Thermodesulfobacteriota</taxon>
        <taxon>Desulfarculia</taxon>
        <taxon>Desulfarculales</taxon>
        <taxon>Desulfarculaceae</taxon>
        <taxon>Dethiosulfatarculus</taxon>
    </lineage>
</organism>
<protein>
    <recommendedName>
        <fullName evidence="4">LysM domain-containing protein</fullName>
    </recommendedName>
</protein>
<dbReference type="InParanoid" id="A0A0D2J7H5"/>
<dbReference type="Gene3D" id="3.10.350.10">
    <property type="entry name" value="LysM domain"/>
    <property type="match status" value="1"/>
</dbReference>
<dbReference type="RefSeq" id="WP_044351779.1">
    <property type="nucleotide sequence ID" value="NZ_AZAC01000048.1"/>
</dbReference>
<evidence type="ECO:0000256" key="3">
    <source>
        <dbReference type="SAM" id="Phobius"/>
    </source>
</evidence>
<dbReference type="SMART" id="SM00257">
    <property type="entry name" value="LysM"/>
    <property type="match status" value="1"/>
</dbReference>
<feature type="transmembrane region" description="Helical" evidence="3">
    <location>
        <begin position="20"/>
        <end position="40"/>
    </location>
</feature>
<evidence type="ECO:0000313" key="6">
    <source>
        <dbReference type="Proteomes" id="UP000032233"/>
    </source>
</evidence>
<keyword evidence="3" id="KW-1133">Transmembrane helix</keyword>
<dbReference type="PROSITE" id="PS51782">
    <property type="entry name" value="LYSM"/>
    <property type="match status" value="1"/>
</dbReference>
<dbReference type="EMBL" id="AZAC01000048">
    <property type="protein sequence ID" value="KIX11671.1"/>
    <property type="molecule type" value="Genomic_DNA"/>
</dbReference>
<feature type="compositionally biased region" description="Basic and acidic residues" evidence="2">
    <location>
        <begin position="258"/>
        <end position="289"/>
    </location>
</feature>
<feature type="region of interest" description="Disordered" evidence="2">
    <location>
        <begin position="257"/>
        <end position="318"/>
    </location>
</feature>
<evidence type="ECO:0000256" key="2">
    <source>
        <dbReference type="SAM" id="MobiDB-lite"/>
    </source>
</evidence>
<keyword evidence="3" id="KW-0812">Transmembrane</keyword>
<dbReference type="CDD" id="cd00118">
    <property type="entry name" value="LysM"/>
    <property type="match status" value="1"/>
</dbReference>
<dbReference type="AlphaFoldDB" id="A0A0D2J7H5"/>
<sequence length="368" mass="40757">MTADKKLTLQGRRNFRLAPLELLVLSLIVVGIIYLMTMWFSGSGHTAPQTVSPVQAPAKQLEKTLMAYEKVQARLGELEKRLSNIDSKLNKLAKAENPTTKDGKPIKLDKSGKYLSRRMAELEGKVENLAKGKDASKDLAVLKGSLNKLHKDQEKADKALQAKLAKIEKAMNSQVIAAENGLEKRLAKLEKQAKEQKAGNFVKAPMPDDEMMARLEKLEKNLAETGGKPNDLEKRLTALDGKMSGLVKKLESLGSQKIGDKKQVEETPEEAKPVEPEAEKPVPVEKKAQAESPTPAKVTPKITTEPPKPQARAGTGARKIHTIRRGDTLFALARKYKVTVNDLRSWNPQLKRRRYLWIGEKVVVNPGS</sequence>
<keyword evidence="6" id="KW-1185">Reference proteome</keyword>